<evidence type="ECO:0000256" key="1">
    <source>
        <dbReference type="ARBA" id="ARBA00012417"/>
    </source>
</evidence>
<dbReference type="InterPro" id="IPR027417">
    <property type="entry name" value="P-loop_NTPase"/>
</dbReference>
<feature type="domain" description="DNA polymerase III delta N-terminal" evidence="11">
    <location>
        <begin position="21"/>
        <end position="114"/>
    </location>
</feature>
<evidence type="ECO:0000256" key="6">
    <source>
        <dbReference type="ARBA" id="ARBA00022932"/>
    </source>
</evidence>
<reference evidence="12" key="1">
    <citation type="submission" date="2024-06" db="EMBL/GenBank/DDBJ databases">
        <authorList>
            <person name="Manzano-Marin A."/>
            <person name="Manzano-Marin A."/>
            <person name="Alejandro Manzano Marin A."/>
        </authorList>
    </citation>
    <scope>NUCLEOTIDE SEQUENCE</scope>
    <source>
        <strain evidence="12">Ancorni-2928</strain>
    </source>
</reference>
<dbReference type="InterPro" id="IPR010372">
    <property type="entry name" value="DNA_pol3_delta_N"/>
</dbReference>
<keyword evidence="3 12" id="KW-0808">Transferase</keyword>
<evidence type="ECO:0000313" key="12">
    <source>
        <dbReference type="EMBL" id="CAL4043576.1"/>
    </source>
</evidence>
<evidence type="ECO:0000256" key="4">
    <source>
        <dbReference type="ARBA" id="ARBA00022695"/>
    </source>
</evidence>
<gene>
    <name evidence="12" type="primary">holA</name>
    <name evidence="12" type="ORF">BUANCORI2928_344</name>
</gene>
<dbReference type="EMBL" id="OZ060371">
    <property type="protein sequence ID" value="CAL4043576.1"/>
    <property type="molecule type" value="Genomic_DNA"/>
</dbReference>
<name>A0AAT9IGE0_9GAMM</name>
<dbReference type="InterPro" id="IPR005790">
    <property type="entry name" value="DNA_polIII_delta"/>
</dbReference>
<dbReference type="RefSeq" id="WP_367680879.1">
    <property type="nucleotide sequence ID" value="NZ_OZ060371.1"/>
</dbReference>
<dbReference type="GO" id="GO:0006261">
    <property type="term" value="P:DNA-templated DNA replication"/>
    <property type="evidence" value="ECO:0007669"/>
    <property type="project" value="TreeGrafter"/>
</dbReference>
<proteinExistence type="inferred from homology"/>
<evidence type="ECO:0000259" key="11">
    <source>
        <dbReference type="Pfam" id="PF06144"/>
    </source>
</evidence>
<evidence type="ECO:0000256" key="5">
    <source>
        <dbReference type="ARBA" id="ARBA00022705"/>
    </source>
</evidence>
<accession>A0AAT9IGE0</accession>
<comment type="similarity">
    <text evidence="8">Belongs to the DNA polymerase HolA subunit family.</text>
</comment>
<dbReference type="InterPro" id="IPR008921">
    <property type="entry name" value="DNA_pol3_clamp-load_cplx_C"/>
</dbReference>
<organism evidence="12">
    <name type="scientific">Buchnera aphidicola</name>
    <name type="common">Anoecia corni</name>
    <dbReference type="NCBI Taxonomy" id="2994477"/>
    <lineage>
        <taxon>Bacteria</taxon>
        <taxon>Pseudomonadati</taxon>
        <taxon>Pseudomonadota</taxon>
        <taxon>Gammaproteobacteria</taxon>
        <taxon>Enterobacterales</taxon>
        <taxon>Erwiniaceae</taxon>
        <taxon>Buchnera</taxon>
    </lineage>
</organism>
<dbReference type="Pfam" id="PF06144">
    <property type="entry name" value="DNA_pol3_delta"/>
    <property type="match status" value="1"/>
</dbReference>
<dbReference type="PANTHER" id="PTHR34388">
    <property type="entry name" value="DNA POLYMERASE III SUBUNIT DELTA"/>
    <property type="match status" value="1"/>
</dbReference>
<dbReference type="GO" id="GO:0009360">
    <property type="term" value="C:DNA polymerase III complex"/>
    <property type="evidence" value="ECO:0007669"/>
    <property type="project" value="UniProtKB-UniRule"/>
</dbReference>
<evidence type="ECO:0000256" key="7">
    <source>
        <dbReference type="ARBA" id="ARBA00026073"/>
    </source>
</evidence>
<evidence type="ECO:0000256" key="8">
    <source>
        <dbReference type="ARBA" id="ARBA00034754"/>
    </source>
</evidence>
<keyword evidence="6" id="KW-0239">DNA-directed DNA polymerase</keyword>
<comment type="catalytic activity">
    <reaction evidence="9">
        <text>DNA(n) + a 2'-deoxyribonucleoside 5'-triphosphate = DNA(n+1) + diphosphate</text>
        <dbReference type="Rhea" id="RHEA:22508"/>
        <dbReference type="Rhea" id="RHEA-COMP:17339"/>
        <dbReference type="Rhea" id="RHEA-COMP:17340"/>
        <dbReference type="ChEBI" id="CHEBI:33019"/>
        <dbReference type="ChEBI" id="CHEBI:61560"/>
        <dbReference type="ChEBI" id="CHEBI:173112"/>
        <dbReference type="EC" id="2.7.7.7"/>
    </reaction>
</comment>
<dbReference type="Gene3D" id="1.10.8.60">
    <property type="match status" value="1"/>
</dbReference>
<sequence length="330" mass="39911">MLKITPEKVSLYLKKHNYACYILYGIEIFYLEETKKKILDKAKKKGFFLLKRFYLKKEKDILNFLKIKIQNNLFFSKKIIILYIQYSIHKTAFNNLLNKIFNRLDKNLLIIIYYFQSKFCYLNNLQNFSCLFVECTIPNNNQLLIWLKKKVLEIDLKIDPIVLKMFCQCYEKNILGLSNAITMLFLIFKKKKITYEKVLKVISDSSNFLIYDWLFSLFNQELDKALRILNHLVLKKNQILLLIKLLQKDIFQLIFFKKTSTFYQQKKNSFFFEKLKHNFLKKKSTFFSLEKLNTILQYLINIEIIYKKSYECVIIDKLKKITILLCYKKK</sequence>
<dbReference type="NCBIfam" id="TIGR01128">
    <property type="entry name" value="holA"/>
    <property type="match status" value="1"/>
</dbReference>
<keyword evidence="4 12" id="KW-0548">Nucleotidyltransferase</keyword>
<dbReference type="GO" id="GO:0003887">
    <property type="term" value="F:DNA-directed DNA polymerase activity"/>
    <property type="evidence" value="ECO:0007669"/>
    <property type="project" value="UniProtKB-UniRule"/>
</dbReference>
<evidence type="ECO:0000256" key="9">
    <source>
        <dbReference type="ARBA" id="ARBA00049244"/>
    </source>
</evidence>
<dbReference type="PANTHER" id="PTHR34388:SF1">
    <property type="entry name" value="DNA POLYMERASE III SUBUNIT DELTA"/>
    <property type="match status" value="1"/>
</dbReference>
<evidence type="ECO:0000256" key="10">
    <source>
        <dbReference type="NCBIfam" id="TIGR01128"/>
    </source>
</evidence>
<evidence type="ECO:0000256" key="3">
    <source>
        <dbReference type="ARBA" id="ARBA00022679"/>
    </source>
</evidence>
<comment type="subunit">
    <text evidence="7">DNA polymerase III contains a core (composed of alpha, epsilon and theta chains) that associates with a tau subunit. This core dimerizes to form the POLIII' complex. PolIII' associates with the gamma complex (composed of gamma, delta, delta', psi and chi chains) and with the beta chain to form the complete DNA polymerase III complex.</text>
</comment>
<dbReference type="GO" id="GO:0003677">
    <property type="term" value="F:DNA binding"/>
    <property type="evidence" value="ECO:0007669"/>
    <property type="project" value="InterPro"/>
</dbReference>
<evidence type="ECO:0000256" key="2">
    <source>
        <dbReference type="ARBA" id="ARBA00017703"/>
    </source>
</evidence>
<keyword evidence="5" id="KW-0235">DNA replication</keyword>
<dbReference type="Gene3D" id="3.40.50.300">
    <property type="entry name" value="P-loop containing nucleotide triphosphate hydrolases"/>
    <property type="match status" value="1"/>
</dbReference>
<protein>
    <recommendedName>
        <fullName evidence="2 10">DNA polymerase III subunit delta</fullName>
        <ecNumber evidence="1 10">2.7.7.7</ecNumber>
    </recommendedName>
</protein>
<dbReference type="Gene3D" id="1.20.272.10">
    <property type="match status" value="1"/>
</dbReference>
<dbReference type="SUPFAM" id="SSF48019">
    <property type="entry name" value="post-AAA+ oligomerization domain-like"/>
    <property type="match status" value="1"/>
</dbReference>
<dbReference type="SUPFAM" id="SSF52540">
    <property type="entry name" value="P-loop containing nucleoside triphosphate hydrolases"/>
    <property type="match status" value="1"/>
</dbReference>
<dbReference type="EC" id="2.7.7.7" evidence="1 10"/>
<dbReference type="AlphaFoldDB" id="A0AAT9IGE0"/>